<gene>
    <name evidence="3" type="ORF">RchiOBHm_Chr0c44g0503731</name>
</gene>
<evidence type="ECO:0000256" key="1">
    <source>
        <dbReference type="SAM" id="MobiDB-lite"/>
    </source>
</evidence>
<dbReference type="Gramene" id="PRQ60785">
    <property type="protein sequence ID" value="PRQ60785"/>
    <property type="gene ID" value="RchiOBHm_Chr0c44g0503731"/>
</dbReference>
<organism evidence="3 4">
    <name type="scientific">Rosa chinensis</name>
    <name type="common">China rose</name>
    <dbReference type="NCBI Taxonomy" id="74649"/>
    <lineage>
        <taxon>Eukaryota</taxon>
        <taxon>Viridiplantae</taxon>
        <taxon>Streptophyta</taxon>
        <taxon>Embryophyta</taxon>
        <taxon>Tracheophyta</taxon>
        <taxon>Spermatophyta</taxon>
        <taxon>Magnoliopsida</taxon>
        <taxon>eudicotyledons</taxon>
        <taxon>Gunneridae</taxon>
        <taxon>Pentapetalae</taxon>
        <taxon>rosids</taxon>
        <taxon>fabids</taxon>
        <taxon>Rosales</taxon>
        <taxon>Rosaceae</taxon>
        <taxon>Rosoideae</taxon>
        <taxon>Rosoideae incertae sedis</taxon>
        <taxon>Rosa</taxon>
    </lineage>
</organism>
<accession>A0A2P6SQ34</accession>
<reference evidence="3 4" key="1">
    <citation type="journal article" date="2018" name="Nat. Genet.">
        <title>The Rosa genome provides new insights in the design of modern roses.</title>
        <authorList>
            <person name="Bendahmane M."/>
        </authorList>
    </citation>
    <scope>NUCLEOTIDE SEQUENCE [LARGE SCALE GENOMIC DNA]</scope>
    <source>
        <strain evidence="4">cv. Old Blush</strain>
    </source>
</reference>
<proteinExistence type="predicted"/>
<evidence type="ECO:0000256" key="2">
    <source>
        <dbReference type="SAM" id="SignalP"/>
    </source>
</evidence>
<dbReference type="STRING" id="74649.A0A2P6SQ34"/>
<sequence length="349" mass="38342">MYGDRYLLVLGPLLIAFWLLRKSKKDRDNHVVKTKGICYACFCCKLKRSNEVLLIIKVWADIYAKNHYKSLDHRSFYFKQQDSKNLSSKYLVAEIKELKEKKQIEDDILLALNKAMRLYTTFLEPMLGIPSRPHGSEDDEDVDKARKGPMNCTVSSNGESDGSPGGETTMVNFKQPKSGGNEDENALADGASSRNSLANGDTLAKEDGSCDADNACRDDSICNNIWVEKEVIEQKNMSIPDKMHGSSKPVDSIDRVGNSNASFAVGGENNHGRISLEVTSGSVATTSRPYDSISENEQSKKTNTDTAVPSSEGGDIVKPASFGNGVITESTKVNSRHEESVGPSKIEKE</sequence>
<feature type="signal peptide" evidence="2">
    <location>
        <begin position="1"/>
        <end position="25"/>
    </location>
</feature>
<dbReference type="PANTHER" id="PTHR12346:SF8">
    <property type="entry name" value="PAIRED AMPHIPATHIC HELIX PROTEIN SIN3-LIKE 2"/>
    <property type="match status" value="1"/>
</dbReference>
<dbReference type="Proteomes" id="UP000238479">
    <property type="component" value="Unassembled WGS sequence"/>
</dbReference>
<comment type="caution">
    <text evidence="3">The sequence shown here is derived from an EMBL/GenBank/DDBJ whole genome shotgun (WGS) entry which is preliminary data.</text>
</comment>
<dbReference type="EMBL" id="PDCK01000037">
    <property type="protein sequence ID" value="PRQ60785.1"/>
    <property type="molecule type" value="Genomic_DNA"/>
</dbReference>
<dbReference type="InterPro" id="IPR039774">
    <property type="entry name" value="Sin3-like"/>
</dbReference>
<feature type="region of interest" description="Disordered" evidence="1">
    <location>
        <begin position="278"/>
        <end position="349"/>
    </location>
</feature>
<keyword evidence="4" id="KW-1185">Reference proteome</keyword>
<feature type="compositionally biased region" description="Polar residues" evidence="1">
    <location>
        <begin position="278"/>
        <end position="296"/>
    </location>
</feature>
<feature type="compositionally biased region" description="Basic and acidic residues" evidence="1">
    <location>
        <begin position="335"/>
        <end position="349"/>
    </location>
</feature>
<dbReference type="AlphaFoldDB" id="A0A2P6SQ34"/>
<feature type="chain" id="PRO_5015121227" evidence="2">
    <location>
        <begin position="26"/>
        <end position="349"/>
    </location>
</feature>
<feature type="region of interest" description="Disordered" evidence="1">
    <location>
        <begin position="129"/>
        <end position="200"/>
    </location>
</feature>
<dbReference type="GO" id="GO:0003714">
    <property type="term" value="F:transcription corepressor activity"/>
    <property type="evidence" value="ECO:0007669"/>
    <property type="project" value="InterPro"/>
</dbReference>
<dbReference type="GO" id="GO:0000785">
    <property type="term" value="C:chromatin"/>
    <property type="evidence" value="ECO:0007669"/>
    <property type="project" value="TreeGrafter"/>
</dbReference>
<protein>
    <submittedName>
        <fullName evidence="3">Uncharacterized protein</fullName>
    </submittedName>
</protein>
<evidence type="ECO:0000313" key="4">
    <source>
        <dbReference type="Proteomes" id="UP000238479"/>
    </source>
</evidence>
<name>A0A2P6SQ34_ROSCH</name>
<dbReference type="GO" id="GO:0000118">
    <property type="term" value="C:histone deacetylase complex"/>
    <property type="evidence" value="ECO:0007669"/>
    <property type="project" value="TreeGrafter"/>
</dbReference>
<evidence type="ECO:0000313" key="3">
    <source>
        <dbReference type="EMBL" id="PRQ60785.1"/>
    </source>
</evidence>
<dbReference type="GO" id="GO:0000122">
    <property type="term" value="P:negative regulation of transcription by RNA polymerase II"/>
    <property type="evidence" value="ECO:0007669"/>
    <property type="project" value="TreeGrafter"/>
</dbReference>
<dbReference type="PANTHER" id="PTHR12346">
    <property type="entry name" value="SIN3B-RELATED"/>
    <property type="match status" value="1"/>
</dbReference>
<keyword evidence="2" id="KW-0732">Signal</keyword>